<sequence length="253" mass="28299">MNQTQHEQGNPIPITSQATSSQPIVKVLIVGDGGCGKSTFLSRLSLGQHHLQPDEEGSNGPSPILENEAPEAISGASINPLSSLPVLNDSDQPYMYTVRLGYRRFQLAFYDMSYLEKHWSLLDPDVVIMTYDITSRAGLGQLKEWRRTITRSFQIRRVNENDGGDVENGYVEVDREKIQIMLLGLKRDLRREEPGVIYPQEAYRIAQELHCDAYAECSAVTGELIPQVFEDIVRLAVLSKTGKKSEQGGCFIL</sequence>
<dbReference type="Pfam" id="PF00071">
    <property type="entry name" value="Ras"/>
    <property type="match status" value="1"/>
</dbReference>
<dbReference type="PRINTS" id="PR00449">
    <property type="entry name" value="RASTRNSFRMNG"/>
</dbReference>
<dbReference type="PANTHER" id="PTHR47977">
    <property type="entry name" value="RAS-RELATED PROTEIN RAB"/>
    <property type="match status" value="1"/>
</dbReference>
<protein>
    <submittedName>
        <fullName evidence="3">Small GTPase superfamily</fullName>
    </submittedName>
</protein>
<dbReference type="Gene3D" id="3.40.50.300">
    <property type="entry name" value="P-loop containing nucleotide triphosphate hydrolases"/>
    <property type="match status" value="1"/>
</dbReference>
<dbReference type="Proteomes" id="UP000242877">
    <property type="component" value="Unassembled WGS sequence"/>
</dbReference>
<evidence type="ECO:0000313" key="3">
    <source>
        <dbReference type="EMBL" id="KZZ96424.1"/>
    </source>
</evidence>
<dbReference type="AlphaFoldDB" id="A0A168CCH2"/>
<reference evidence="3 4" key="1">
    <citation type="journal article" date="2016" name="Genome Biol. Evol.">
        <title>Divergent and convergent evolution of fungal pathogenicity.</title>
        <authorList>
            <person name="Shang Y."/>
            <person name="Xiao G."/>
            <person name="Zheng P."/>
            <person name="Cen K."/>
            <person name="Zhan S."/>
            <person name="Wang C."/>
        </authorList>
    </citation>
    <scope>NUCLEOTIDE SEQUENCE [LARGE SCALE GENOMIC DNA]</scope>
    <source>
        <strain evidence="3 4">ARSEF 7405</strain>
    </source>
</reference>
<proteinExistence type="predicted"/>
<dbReference type="SUPFAM" id="SSF52540">
    <property type="entry name" value="P-loop containing nucleoside triphosphate hydrolases"/>
    <property type="match status" value="1"/>
</dbReference>
<accession>A0A168CCH2</accession>
<keyword evidence="2" id="KW-0342">GTP-binding</keyword>
<dbReference type="VEuPathDB" id="FungiDB:AAP_01197"/>
<comment type="caution">
    <text evidence="3">The sequence shown here is derived from an EMBL/GenBank/DDBJ whole genome shotgun (WGS) entry which is preliminary data.</text>
</comment>
<dbReference type="GO" id="GO:0003924">
    <property type="term" value="F:GTPase activity"/>
    <property type="evidence" value="ECO:0007669"/>
    <property type="project" value="InterPro"/>
</dbReference>
<dbReference type="OrthoDB" id="4204564at2759"/>
<name>A0A168CCH2_9EURO</name>
<evidence type="ECO:0000313" key="4">
    <source>
        <dbReference type="Proteomes" id="UP000242877"/>
    </source>
</evidence>
<keyword evidence="1" id="KW-0547">Nucleotide-binding</keyword>
<dbReference type="GO" id="GO:0005525">
    <property type="term" value="F:GTP binding"/>
    <property type="evidence" value="ECO:0007669"/>
    <property type="project" value="UniProtKB-KW"/>
</dbReference>
<dbReference type="InterPro" id="IPR027417">
    <property type="entry name" value="P-loop_NTPase"/>
</dbReference>
<dbReference type="InterPro" id="IPR001806">
    <property type="entry name" value="Small_GTPase"/>
</dbReference>
<dbReference type="PROSITE" id="PS51419">
    <property type="entry name" value="RAB"/>
    <property type="match status" value="1"/>
</dbReference>
<dbReference type="InterPro" id="IPR050227">
    <property type="entry name" value="Rab"/>
</dbReference>
<dbReference type="EMBL" id="AZGZ01000003">
    <property type="protein sequence ID" value="KZZ96424.1"/>
    <property type="molecule type" value="Genomic_DNA"/>
</dbReference>
<evidence type="ECO:0000256" key="2">
    <source>
        <dbReference type="ARBA" id="ARBA00023134"/>
    </source>
</evidence>
<organism evidence="3 4">
    <name type="scientific">Ascosphaera apis ARSEF 7405</name>
    <dbReference type="NCBI Taxonomy" id="392613"/>
    <lineage>
        <taxon>Eukaryota</taxon>
        <taxon>Fungi</taxon>
        <taxon>Dikarya</taxon>
        <taxon>Ascomycota</taxon>
        <taxon>Pezizomycotina</taxon>
        <taxon>Eurotiomycetes</taxon>
        <taxon>Eurotiomycetidae</taxon>
        <taxon>Onygenales</taxon>
        <taxon>Ascosphaeraceae</taxon>
        <taxon>Ascosphaera</taxon>
    </lineage>
</organism>
<gene>
    <name evidence="3" type="ORF">AAP_01197</name>
</gene>
<dbReference type="SMART" id="SM00174">
    <property type="entry name" value="RHO"/>
    <property type="match status" value="1"/>
</dbReference>
<keyword evidence="4" id="KW-1185">Reference proteome</keyword>
<evidence type="ECO:0000256" key="1">
    <source>
        <dbReference type="ARBA" id="ARBA00022741"/>
    </source>
</evidence>